<feature type="domain" description="HIT" evidence="6">
    <location>
        <begin position="23"/>
        <end position="132"/>
    </location>
</feature>
<dbReference type="InterPro" id="IPR039383">
    <property type="entry name" value="FHIT"/>
</dbReference>
<dbReference type="CDD" id="cd01275">
    <property type="entry name" value="FHIT"/>
    <property type="match status" value="1"/>
</dbReference>
<name>A0A1J5EAY0_9BACT</name>
<gene>
    <name evidence="7" type="ORF">AUJ95_02335</name>
</gene>
<dbReference type="Gene3D" id="3.30.428.10">
    <property type="entry name" value="HIT-like"/>
    <property type="match status" value="1"/>
</dbReference>
<evidence type="ECO:0000256" key="5">
    <source>
        <dbReference type="PROSITE-ProRule" id="PRU00464"/>
    </source>
</evidence>
<proteinExistence type="predicted"/>
<evidence type="ECO:0000256" key="2">
    <source>
        <dbReference type="ARBA" id="ARBA00022801"/>
    </source>
</evidence>
<protein>
    <recommendedName>
        <fullName evidence="6">HIT domain-containing protein</fullName>
    </recommendedName>
</protein>
<dbReference type="SUPFAM" id="SSF54197">
    <property type="entry name" value="HIT-like"/>
    <property type="match status" value="1"/>
</dbReference>
<comment type="caution">
    <text evidence="7">The sequence shown here is derived from an EMBL/GenBank/DDBJ whole genome shotgun (WGS) entry which is preliminary data.</text>
</comment>
<dbReference type="PANTHER" id="PTHR42997:SF1">
    <property type="entry name" value="AP-4-A PHOSPHORYLASE"/>
    <property type="match status" value="1"/>
</dbReference>
<dbReference type="Proteomes" id="UP000183085">
    <property type="component" value="Unassembled WGS sequence"/>
</dbReference>
<organism evidence="7 8">
    <name type="scientific">Candidatus Desantisbacteria bacterium CG2_30_40_21</name>
    <dbReference type="NCBI Taxonomy" id="1817895"/>
    <lineage>
        <taxon>Bacteria</taxon>
        <taxon>Candidatus Desantisiibacteriota</taxon>
    </lineage>
</organism>
<feature type="short sequence motif" description="Histidine triad motif" evidence="5">
    <location>
        <begin position="117"/>
        <end position="121"/>
    </location>
</feature>
<accession>A0A1J5EAY0</accession>
<dbReference type="InterPro" id="IPR019808">
    <property type="entry name" value="Histidine_triad_CS"/>
</dbReference>
<evidence type="ECO:0000259" key="6">
    <source>
        <dbReference type="PROSITE" id="PS51084"/>
    </source>
</evidence>
<dbReference type="InterPro" id="IPR011146">
    <property type="entry name" value="HIT-like"/>
</dbReference>
<keyword evidence="2" id="KW-0378">Hydrolase</keyword>
<feature type="binding site" evidence="4">
    <location>
        <position position="50"/>
    </location>
    <ligand>
        <name>substrate</name>
    </ligand>
</feature>
<evidence type="ECO:0000256" key="4">
    <source>
        <dbReference type="PIRSR" id="PIRSR639383-2"/>
    </source>
</evidence>
<dbReference type="GO" id="GO:0000166">
    <property type="term" value="F:nucleotide binding"/>
    <property type="evidence" value="ECO:0007669"/>
    <property type="project" value="UniProtKB-KW"/>
</dbReference>
<feature type="binding site" evidence="4">
    <location>
        <position position="121"/>
    </location>
    <ligand>
        <name>substrate</name>
    </ligand>
</feature>
<dbReference type="Pfam" id="PF01230">
    <property type="entry name" value="HIT"/>
    <property type="match status" value="1"/>
</dbReference>
<keyword evidence="1" id="KW-0547">Nucleotide-binding</keyword>
<sequence length="160" mass="18569">MHLFAPSKLENYLLGEKPKVDCILCAIRDRDEKVVQLDVYRSQDMIVSLNLYPYNPGHIMIFPNRHIKDIRELNEEETNQMQSLTIKILDILDKLYSPSGYNIGYNMGNVAGASIEHLHLHIVPRYKNELGFVDILSNSKIIVEDPRKTLERLREAYAEE</sequence>
<feature type="active site" description="Tele-AMP-histidine intermediate" evidence="3">
    <location>
        <position position="119"/>
    </location>
</feature>
<dbReference type="STRING" id="1817895.AUJ95_02335"/>
<dbReference type="InterPro" id="IPR052908">
    <property type="entry name" value="AP-4-A_phosphorylase"/>
</dbReference>
<evidence type="ECO:0000313" key="8">
    <source>
        <dbReference type="Proteomes" id="UP000183085"/>
    </source>
</evidence>
<dbReference type="GO" id="GO:0016787">
    <property type="term" value="F:hydrolase activity"/>
    <property type="evidence" value="ECO:0007669"/>
    <property type="project" value="UniProtKB-KW"/>
</dbReference>
<evidence type="ECO:0000256" key="1">
    <source>
        <dbReference type="ARBA" id="ARBA00022741"/>
    </source>
</evidence>
<dbReference type="PROSITE" id="PS00892">
    <property type="entry name" value="HIT_1"/>
    <property type="match status" value="1"/>
</dbReference>
<dbReference type="InterPro" id="IPR036265">
    <property type="entry name" value="HIT-like_sf"/>
</dbReference>
<dbReference type="EMBL" id="MNYI01000065">
    <property type="protein sequence ID" value="OIP41946.1"/>
    <property type="molecule type" value="Genomic_DNA"/>
</dbReference>
<reference evidence="7 8" key="1">
    <citation type="journal article" date="2016" name="Environ. Microbiol.">
        <title>Genomic resolution of a cold subsurface aquifer community provides metabolic insights for novel microbes adapted to high CO concentrations.</title>
        <authorList>
            <person name="Probst A.J."/>
            <person name="Castelle C.J."/>
            <person name="Singh A."/>
            <person name="Brown C.T."/>
            <person name="Anantharaman K."/>
            <person name="Sharon I."/>
            <person name="Hug L.A."/>
            <person name="Burstein D."/>
            <person name="Emerson J.B."/>
            <person name="Thomas B.C."/>
            <person name="Banfield J.F."/>
        </authorList>
    </citation>
    <scope>NUCLEOTIDE SEQUENCE [LARGE SCALE GENOMIC DNA]</scope>
    <source>
        <strain evidence="7">CG2_30_40_21</strain>
    </source>
</reference>
<dbReference type="AlphaFoldDB" id="A0A1J5EAY0"/>
<dbReference type="PROSITE" id="PS51084">
    <property type="entry name" value="HIT_2"/>
    <property type="match status" value="1"/>
</dbReference>
<evidence type="ECO:0000313" key="7">
    <source>
        <dbReference type="EMBL" id="OIP41946.1"/>
    </source>
</evidence>
<evidence type="ECO:0000256" key="3">
    <source>
        <dbReference type="PIRSR" id="PIRSR639383-1"/>
    </source>
</evidence>
<dbReference type="PANTHER" id="PTHR42997">
    <property type="entry name" value="HIT FAMILY HYDROLASE"/>
    <property type="match status" value="1"/>
</dbReference>